<feature type="binding site" evidence="5">
    <location>
        <position position="71"/>
    </location>
    <ligand>
        <name>ATP</name>
        <dbReference type="ChEBI" id="CHEBI:30616"/>
    </ligand>
</feature>
<dbReference type="Gene3D" id="1.20.120.790">
    <property type="entry name" value="Heat shock protein 90, C-terminal domain"/>
    <property type="match status" value="1"/>
</dbReference>
<dbReference type="AlphaFoldDB" id="R7QEN2"/>
<dbReference type="FunFam" id="3.30.565.10:FF:000005">
    <property type="entry name" value="Heat shock protein 90"/>
    <property type="match status" value="1"/>
</dbReference>
<dbReference type="InterPro" id="IPR019805">
    <property type="entry name" value="Heat_shock_protein_90_CS"/>
</dbReference>
<dbReference type="GO" id="GO:0005524">
    <property type="term" value="F:ATP binding"/>
    <property type="evidence" value="ECO:0007669"/>
    <property type="project" value="UniProtKB-KW"/>
</dbReference>
<dbReference type="RefSeq" id="XP_005715704.1">
    <property type="nucleotide sequence ID" value="XM_005715647.1"/>
</dbReference>
<evidence type="ECO:0000313" key="8">
    <source>
        <dbReference type="EMBL" id="CDF35885.1"/>
    </source>
</evidence>
<dbReference type="InterPro" id="IPR020568">
    <property type="entry name" value="Ribosomal_Su5_D2-typ_SF"/>
</dbReference>
<dbReference type="STRING" id="2769.R7QEN2"/>
<dbReference type="NCBIfam" id="NF003555">
    <property type="entry name" value="PRK05218.1"/>
    <property type="match status" value="1"/>
</dbReference>
<dbReference type="PANTHER" id="PTHR11528">
    <property type="entry name" value="HEAT SHOCK PROTEIN 90 FAMILY MEMBER"/>
    <property type="match status" value="1"/>
</dbReference>
<dbReference type="PhylomeDB" id="R7QEN2"/>
<dbReference type="Gramene" id="CDF35885">
    <property type="protein sequence ID" value="CDF35885"/>
    <property type="gene ID" value="CHC_T00004017001"/>
</dbReference>
<evidence type="ECO:0000256" key="6">
    <source>
        <dbReference type="SAM" id="MobiDB-lite"/>
    </source>
</evidence>
<feature type="region of interest" description="Disordered" evidence="6">
    <location>
        <begin position="723"/>
        <end position="781"/>
    </location>
</feature>
<dbReference type="PRINTS" id="PR00775">
    <property type="entry name" value="HEATSHOCK90"/>
</dbReference>
<dbReference type="Gene3D" id="3.30.230.80">
    <property type="match status" value="1"/>
</dbReference>
<dbReference type="PIRSF" id="PIRSF002583">
    <property type="entry name" value="Hsp90"/>
    <property type="match status" value="1"/>
</dbReference>
<reference evidence="9" key="1">
    <citation type="journal article" date="2013" name="Proc. Natl. Acad. Sci. U.S.A.">
        <title>Genome structure and metabolic features in the red seaweed Chondrus crispus shed light on evolution of the Archaeplastida.</title>
        <authorList>
            <person name="Collen J."/>
            <person name="Porcel B."/>
            <person name="Carre W."/>
            <person name="Ball S.G."/>
            <person name="Chaparro C."/>
            <person name="Tonon T."/>
            <person name="Barbeyron T."/>
            <person name="Michel G."/>
            <person name="Noel B."/>
            <person name="Valentin K."/>
            <person name="Elias M."/>
            <person name="Artiguenave F."/>
            <person name="Arun A."/>
            <person name="Aury J.M."/>
            <person name="Barbosa-Neto J.F."/>
            <person name="Bothwell J.H."/>
            <person name="Bouget F.Y."/>
            <person name="Brillet L."/>
            <person name="Cabello-Hurtado F."/>
            <person name="Capella-Gutierrez S."/>
            <person name="Charrier B."/>
            <person name="Cladiere L."/>
            <person name="Cock J.M."/>
            <person name="Coelho S.M."/>
            <person name="Colleoni C."/>
            <person name="Czjzek M."/>
            <person name="Da Silva C."/>
            <person name="Delage L."/>
            <person name="Denoeud F."/>
            <person name="Deschamps P."/>
            <person name="Dittami S.M."/>
            <person name="Gabaldon T."/>
            <person name="Gachon C.M."/>
            <person name="Groisillier A."/>
            <person name="Herve C."/>
            <person name="Jabbari K."/>
            <person name="Katinka M."/>
            <person name="Kloareg B."/>
            <person name="Kowalczyk N."/>
            <person name="Labadie K."/>
            <person name="Leblanc C."/>
            <person name="Lopez P.J."/>
            <person name="McLachlan D.H."/>
            <person name="Meslet-Cladiere L."/>
            <person name="Moustafa A."/>
            <person name="Nehr Z."/>
            <person name="Nyvall Collen P."/>
            <person name="Panaud O."/>
            <person name="Partensky F."/>
            <person name="Poulain J."/>
            <person name="Rensing S.A."/>
            <person name="Rousvoal S."/>
            <person name="Samson G."/>
            <person name="Symeonidi A."/>
            <person name="Weissenbach J."/>
            <person name="Zambounis A."/>
            <person name="Wincker P."/>
            <person name="Boyen C."/>
        </authorList>
    </citation>
    <scope>NUCLEOTIDE SEQUENCE [LARGE SCALE GENOMIC DNA]</scope>
    <source>
        <strain evidence="9">cv. Stackhouse</strain>
    </source>
</reference>
<dbReference type="Gene3D" id="3.40.50.11260">
    <property type="match status" value="1"/>
</dbReference>
<sequence length="781" mass="89032">MDIIINSLYSNKDVFLRELISNASDALDKIRFLALSNSKLLGEGDQAKLEIRVRANKEAGTLEIRDTGLGMTREDLIKNLGTIAKSGTNAFLKKAAEAKDTSNLIGQFGVGFYSAYLVADKVTVTSKHNDDKQYVWESGAEQTFTIFEDTDGEQLGRGTRLTLHMKDDGEDYLDEKKLENLIKKYSQFIDFPIYLETTEEVEVEVKDDDAKESETDDETEADPKKETEVESEVESEDEKSGEETDDDDIKVEDGDAKDARDEPKKTTETQKVWTRLNENKPIWTRDPNEITKEEYDAFYETVGKMPGAPLAHTHFKGEGDVEFKSILYIPSKPPLELYSGEQQEEKDAIKLYVRRVLVTDNFENALLPRYLAFIVGIVDSDDIPINVSREMLQESKIMNVIKRKLVRKALEMIKGIMKKDDEEPEAEEESDESSDEKTNEKKAKPYIQFWNKFGKSIKLGVIEDSANRARLAKLLRFRTSKTDNKDPNDWASLDQYMERMKEDQDQIYYHSGADLESVKDSPFLEKLIKKGYEVLYLTQAIDEHMITQLLDYEGTKFMSISKDNFKFGEKDQKEEKEKNKALKKMYKPLTKFLKKKLGDKVSKVRLSNRLSDTVCVLASDQYGYSARMEIIMRAQAFADPDSFGYMTPKSKIMELNAHHPITKEMLRLVESGEDDERAAELGHLVYDTALVASGYLMRDSDYKSYADRMYKWIGESVGVDPSAPIVEEYPEEEKADSEEEKADSEEEKSDGDANLKEASSSSADPASEDHSEDSSEDHDEL</sequence>
<keyword evidence="2 5" id="KW-0547">Nucleotide-binding</keyword>
<comment type="similarity">
    <text evidence="1">Belongs to the heat shock protein 90 family.</text>
</comment>
<feature type="binding site" evidence="5">
    <location>
        <position position="85"/>
    </location>
    <ligand>
        <name>ATP</name>
        <dbReference type="ChEBI" id="CHEBI:30616"/>
    </ligand>
</feature>
<feature type="region of interest" description="Disordered" evidence="6">
    <location>
        <begin position="203"/>
        <end position="269"/>
    </location>
</feature>
<dbReference type="GO" id="GO:0016887">
    <property type="term" value="F:ATP hydrolysis activity"/>
    <property type="evidence" value="ECO:0007669"/>
    <property type="project" value="InterPro"/>
</dbReference>
<dbReference type="PROSITE" id="PS00298">
    <property type="entry name" value="HSP90"/>
    <property type="match status" value="1"/>
</dbReference>
<feature type="compositionally biased region" description="Acidic residues" evidence="6">
    <location>
        <begin position="229"/>
        <end position="250"/>
    </location>
</feature>
<dbReference type="GO" id="GO:0140662">
    <property type="term" value="F:ATP-dependent protein folding chaperone"/>
    <property type="evidence" value="ECO:0007669"/>
    <property type="project" value="InterPro"/>
</dbReference>
<dbReference type="Pfam" id="PF00183">
    <property type="entry name" value="HSP90"/>
    <property type="match status" value="1"/>
</dbReference>
<dbReference type="GeneID" id="17323417"/>
<dbReference type="SMART" id="SM00387">
    <property type="entry name" value="HATPase_c"/>
    <property type="match status" value="1"/>
</dbReference>
<feature type="region of interest" description="Disordered" evidence="6">
    <location>
        <begin position="418"/>
        <end position="440"/>
    </location>
</feature>
<feature type="binding site" evidence="5">
    <location>
        <position position="79"/>
    </location>
    <ligand>
        <name>ATP</name>
        <dbReference type="ChEBI" id="CHEBI:30616"/>
    </ligand>
</feature>
<evidence type="ECO:0000259" key="7">
    <source>
        <dbReference type="SMART" id="SM00387"/>
    </source>
</evidence>
<evidence type="ECO:0000256" key="4">
    <source>
        <dbReference type="ARBA" id="ARBA00023186"/>
    </source>
</evidence>
<dbReference type="OMA" id="RVMITDE"/>
<dbReference type="InterPro" id="IPR001404">
    <property type="entry name" value="Hsp90_fam"/>
</dbReference>
<keyword evidence="4" id="KW-0143">Chaperone</keyword>
<feature type="binding site" evidence="5">
    <location>
        <position position="18"/>
    </location>
    <ligand>
        <name>ATP</name>
        <dbReference type="ChEBI" id="CHEBI:30616"/>
    </ligand>
</feature>
<dbReference type="CDD" id="cd16927">
    <property type="entry name" value="HATPase_Hsp90-like"/>
    <property type="match status" value="1"/>
</dbReference>
<evidence type="ECO:0000313" key="9">
    <source>
        <dbReference type="Proteomes" id="UP000012073"/>
    </source>
</evidence>
<dbReference type="InterPro" id="IPR036890">
    <property type="entry name" value="HATPase_C_sf"/>
</dbReference>
<gene>
    <name evidence="8" type="ORF">CHC_T00004017001</name>
</gene>
<evidence type="ECO:0000256" key="5">
    <source>
        <dbReference type="PIRSR" id="PIRSR002583-1"/>
    </source>
</evidence>
<dbReference type="SUPFAM" id="SSF55874">
    <property type="entry name" value="ATPase domain of HSP90 chaperone/DNA topoisomerase II/histidine kinase"/>
    <property type="match status" value="1"/>
</dbReference>
<feature type="compositionally biased region" description="Acidic residues" evidence="6">
    <location>
        <begin position="422"/>
        <end position="434"/>
    </location>
</feature>
<feature type="binding site" evidence="5">
    <location>
        <position position="22"/>
    </location>
    <ligand>
        <name>ATP</name>
        <dbReference type="ChEBI" id="CHEBI:30616"/>
    </ligand>
</feature>
<dbReference type="InterPro" id="IPR020575">
    <property type="entry name" value="Hsp90_N"/>
</dbReference>
<feature type="compositionally biased region" description="Basic and acidic residues" evidence="6">
    <location>
        <begin position="251"/>
        <end position="268"/>
    </location>
</feature>
<feature type="binding site" evidence="5">
    <location>
        <position position="159"/>
    </location>
    <ligand>
        <name>ATP</name>
        <dbReference type="ChEBI" id="CHEBI:30616"/>
    </ligand>
</feature>
<dbReference type="InterPro" id="IPR037196">
    <property type="entry name" value="HSP90_C"/>
</dbReference>
<dbReference type="SUPFAM" id="SSF110942">
    <property type="entry name" value="HSP90 C-terminal domain"/>
    <property type="match status" value="1"/>
</dbReference>
<protein>
    <recommendedName>
        <fullName evidence="7">Histidine kinase/HSP90-like ATPase domain-containing protein</fullName>
    </recommendedName>
</protein>
<dbReference type="Proteomes" id="UP000012073">
    <property type="component" value="Unassembled WGS sequence"/>
</dbReference>
<evidence type="ECO:0000256" key="1">
    <source>
        <dbReference type="ARBA" id="ARBA00008239"/>
    </source>
</evidence>
<evidence type="ECO:0000256" key="2">
    <source>
        <dbReference type="ARBA" id="ARBA00022741"/>
    </source>
</evidence>
<dbReference type="KEGG" id="ccp:CHC_T00004017001"/>
<feature type="binding site" evidence="5">
    <location>
        <position position="66"/>
    </location>
    <ligand>
        <name>ATP</name>
        <dbReference type="ChEBI" id="CHEBI:30616"/>
    </ligand>
</feature>
<feature type="domain" description="Histidine kinase/HSP90-like ATPase" evidence="7">
    <location>
        <begin position="11"/>
        <end position="169"/>
    </location>
</feature>
<feature type="compositionally biased region" description="Acidic residues" evidence="6">
    <location>
        <begin position="728"/>
        <end position="749"/>
    </location>
</feature>
<accession>R7QEN2</accession>
<organism evidence="8 9">
    <name type="scientific">Chondrus crispus</name>
    <name type="common">Carrageen Irish moss</name>
    <name type="synonym">Polymorpha crispa</name>
    <dbReference type="NCBI Taxonomy" id="2769"/>
    <lineage>
        <taxon>Eukaryota</taxon>
        <taxon>Rhodophyta</taxon>
        <taxon>Florideophyceae</taxon>
        <taxon>Rhodymeniophycidae</taxon>
        <taxon>Gigartinales</taxon>
        <taxon>Gigartinaceae</taxon>
        <taxon>Chondrus</taxon>
    </lineage>
</organism>
<name>R7QEN2_CHOCR</name>
<feature type="binding site" evidence="5">
    <location>
        <begin position="86"/>
        <end position="87"/>
    </location>
    <ligand>
        <name>ATP</name>
        <dbReference type="ChEBI" id="CHEBI:30616"/>
    </ligand>
</feature>
<feature type="binding site" evidence="5">
    <location>
        <position position="389"/>
    </location>
    <ligand>
        <name>ATP</name>
        <dbReference type="ChEBI" id="CHEBI:30616"/>
    </ligand>
</feature>
<keyword evidence="3 5" id="KW-0067">ATP-binding</keyword>
<dbReference type="HAMAP" id="MF_00505">
    <property type="entry name" value="HSP90"/>
    <property type="match status" value="1"/>
</dbReference>
<dbReference type="SUPFAM" id="SSF54211">
    <property type="entry name" value="Ribosomal protein S5 domain 2-like"/>
    <property type="match status" value="1"/>
</dbReference>
<dbReference type="InterPro" id="IPR003594">
    <property type="entry name" value="HATPase_dom"/>
</dbReference>
<dbReference type="GO" id="GO:0051082">
    <property type="term" value="F:unfolded protein binding"/>
    <property type="evidence" value="ECO:0007669"/>
    <property type="project" value="InterPro"/>
</dbReference>
<feature type="binding site" evidence="5">
    <location>
        <begin position="107"/>
        <end position="112"/>
    </location>
    <ligand>
        <name>ATP</name>
        <dbReference type="ChEBI" id="CHEBI:30616"/>
    </ligand>
</feature>
<dbReference type="OrthoDB" id="2037at2759"/>
<dbReference type="EMBL" id="HG001750">
    <property type="protein sequence ID" value="CDF35885.1"/>
    <property type="molecule type" value="Genomic_DNA"/>
</dbReference>
<proteinExistence type="inferred from homology"/>
<evidence type="ECO:0000256" key="3">
    <source>
        <dbReference type="ARBA" id="ARBA00022840"/>
    </source>
</evidence>
<dbReference type="Gene3D" id="3.30.565.10">
    <property type="entry name" value="Histidine kinase-like ATPase, C-terminal domain"/>
    <property type="match status" value="1"/>
</dbReference>
<keyword evidence="9" id="KW-1185">Reference proteome</keyword>
<dbReference type="Pfam" id="PF13589">
    <property type="entry name" value="HATPase_c_3"/>
    <property type="match status" value="1"/>
</dbReference>